<evidence type="ECO:0008006" key="5">
    <source>
        <dbReference type="Google" id="ProtNLM"/>
    </source>
</evidence>
<comment type="caution">
    <text evidence="3">The sequence shown here is derived from an EMBL/GenBank/DDBJ whole genome shotgun (WGS) entry which is preliminary data.</text>
</comment>
<dbReference type="AlphaFoldDB" id="A0AAE0ZUH1"/>
<name>A0AAE0ZUH1_9GAST</name>
<keyword evidence="4" id="KW-1185">Reference proteome</keyword>
<sequence length="82" mass="8637">MGGRAGYIWLREVCVSVCLCVWLATQVGPVEARLVALLLLSPQPPSLSRRVPNSPLVSGPIDTQSGMTGEASLKGFLSPKSS</sequence>
<accession>A0AAE0ZUH1</accession>
<feature type="region of interest" description="Disordered" evidence="1">
    <location>
        <begin position="44"/>
        <end position="82"/>
    </location>
</feature>
<dbReference type="Proteomes" id="UP001283361">
    <property type="component" value="Unassembled WGS sequence"/>
</dbReference>
<evidence type="ECO:0000256" key="1">
    <source>
        <dbReference type="SAM" id="MobiDB-lite"/>
    </source>
</evidence>
<proteinExistence type="predicted"/>
<feature type="chain" id="PRO_5042109831" description="Secreted protein" evidence="2">
    <location>
        <begin position="33"/>
        <end position="82"/>
    </location>
</feature>
<keyword evidence="2" id="KW-0732">Signal</keyword>
<organism evidence="3 4">
    <name type="scientific">Elysia crispata</name>
    <name type="common">lettuce slug</name>
    <dbReference type="NCBI Taxonomy" id="231223"/>
    <lineage>
        <taxon>Eukaryota</taxon>
        <taxon>Metazoa</taxon>
        <taxon>Spiralia</taxon>
        <taxon>Lophotrochozoa</taxon>
        <taxon>Mollusca</taxon>
        <taxon>Gastropoda</taxon>
        <taxon>Heterobranchia</taxon>
        <taxon>Euthyneura</taxon>
        <taxon>Panpulmonata</taxon>
        <taxon>Sacoglossa</taxon>
        <taxon>Placobranchoidea</taxon>
        <taxon>Plakobranchidae</taxon>
        <taxon>Elysia</taxon>
    </lineage>
</organism>
<evidence type="ECO:0000313" key="4">
    <source>
        <dbReference type="Proteomes" id="UP001283361"/>
    </source>
</evidence>
<evidence type="ECO:0000313" key="3">
    <source>
        <dbReference type="EMBL" id="KAK3774822.1"/>
    </source>
</evidence>
<gene>
    <name evidence="3" type="ORF">RRG08_018813</name>
</gene>
<evidence type="ECO:0000256" key="2">
    <source>
        <dbReference type="SAM" id="SignalP"/>
    </source>
</evidence>
<feature type="signal peptide" evidence="2">
    <location>
        <begin position="1"/>
        <end position="32"/>
    </location>
</feature>
<protein>
    <recommendedName>
        <fullName evidence="5">Secreted protein</fullName>
    </recommendedName>
</protein>
<reference evidence="3" key="1">
    <citation type="journal article" date="2023" name="G3 (Bethesda)">
        <title>A reference genome for the long-term kleptoplast-retaining sea slug Elysia crispata morphotype clarki.</title>
        <authorList>
            <person name="Eastman K.E."/>
            <person name="Pendleton A.L."/>
            <person name="Shaikh M.A."/>
            <person name="Suttiyut T."/>
            <person name="Ogas R."/>
            <person name="Tomko P."/>
            <person name="Gavelis G."/>
            <person name="Widhalm J.R."/>
            <person name="Wisecaver J.H."/>
        </authorList>
    </citation>
    <scope>NUCLEOTIDE SEQUENCE</scope>
    <source>
        <strain evidence="3">ECLA1</strain>
    </source>
</reference>
<dbReference type="EMBL" id="JAWDGP010003385">
    <property type="protein sequence ID" value="KAK3774822.1"/>
    <property type="molecule type" value="Genomic_DNA"/>
</dbReference>